<reference evidence="1 2" key="1">
    <citation type="journal article" date="2013" name="PLoS ONE">
        <title>Cultivation and Complete Genome Sequencing of Gloeobacter kilaueensis sp. nov., from a Lava Cave in Kilauea Caldera, Hawai'i.</title>
        <authorList>
            <person name="Saw J.H."/>
            <person name="Schatz M."/>
            <person name="Brown M.V."/>
            <person name="Kunkel D.D."/>
            <person name="Foster J.S."/>
            <person name="Shick H."/>
            <person name="Christensen S."/>
            <person name="Hou S."/>
            <person name="Wan X."/>
            <person name="Donachie S.P."/>
        </authorList>
    </citation>
    <scope>NUCLEOTIDE SEQUENCE [LARGE SCALE GENOMIC DNA]</scope>
    <source>
        <strain evidence="2">JS</strain>
    </source>
</reference>
<dbReference type="STRING" id="1183438.GKIL_3774"/>
<dbReference type="EMBL" id="CP003587">
    <property type="protein sequence ID" value="AGY60020.1"/>
    <property type="molecule type" value="Genomic_DNA"/>
</dbReference>
<dbReference type="KEGG" id="glj:GKIL_3774"/>
<organism evidence="1 2">
    <name type="scientific">Gloeobacter kilaueensis (strain ATCC BAA-2537 / CCAP 1431/1 / ULC 316 / JS1)</name>
    <dbReference type="NCBI Taxonomy" id="1183438"/>
    <lineage>
        <taxon>Bacteria</taxon>
        <taxon>Bacillati</taxon>
        <taxon>Cyanobacteriota</taxon>
        <taxon>Cyanophyceae</taxon>
        <taxon>Gloeobacterales</taxon>
        <taxon>Gloeobacteraceae</taxon>
        <taxon>Gloeobacter</taxon>
    </lineage>
</organism>
<dbReference type="Proteomes" id="UP000017396">
    <property type="component" value="Chromosome"/>
</dbReference>
<sequence>MKSFQQIAGEQGWSFQTQIRLLLEYIESLGDPEGFENFLLDRVDKEDSTDHIGG</sequence>
<keyword evidence="2" id="KW-1185">Reference proteome</keyword>
<dbReference type="HOGENOM" id="CLU_3043889_0_0_3"/>
<gene>
    <name evidence="1" type="ORF">GKIL_3774</name>
</gene>
<evidence type="ECO:0000313" key="1">
    <source>
        <dbReference type="EMBL" id="AGY60020.1"/>
    </source>
</evidence>
<dbReference type="AlphaFoldDB" id="U5QQQ2"/>
<accession>U5QQQ2</accession>
<proteinExistence type="predicted"/>
<name>U5QQQ2_GLOK1</name>
<dbReference type="RefSeq" id="WP_023175338.1">
    <property type="nucleotide sequence ID" value="NC_022600.1"/>
</dbReference>
<evidence type="ECO:0000313" key="2">
    <source>
        <dbReference type="Proteomes" id="UP000017396"/>
    </source>
</evidence>
<protein>
    <submittedName>
        <fullName evidence="1">Uncharacterized protein</fullName>
    </submittedName>
</protein>